<feature type="compositionally biased region" description="Polar residues" evidence="3">
    <location>
        <begin position="139"/>
        <end position="149"/>
    </location>
</feature>
<comment type="caution">
    <text evidence="5">The sequence shown here is derived from an EMBL/GenBank/DDBJ whole genome shotgun (WGS) entry which is preliminary data.</text>
</comment>
<evidence type="ECO:0000256" key="3">
    <source>
        <dbReference type="SAM" id="MobiDB-lite"/>
    </source>
</evidence>
<dbReference type="InterPro" id="IPR050595">
    <property type="entry name" value="Bact_response_regulator"/>
</dbReference>
<feature type="domain" description="Response regulatory" evidence="4">
    <location>
        <begin position="9"/>
        <end position="125"/>
    </location>
</feature>
<evidence type="ECO:0000256" key="2">
    <source>
        <dbReference type="PROSITE-ProRule" id="PRU00169"/>
    </source>
</evidence>
<dbReference type="Gene3D" id="3.40.50.2300">
    <property type="match status" value="1"/>
</dbReference>
<name>A0A6M0REM0_9CYAN</name>
<accession>A0A6M0REM0</accession>
<organism evidence="5 6">
    <name type="scientific">Adonisia turfae CCMR0081</name>
    <dbReference type="NCBI Taxonomy" id="2292702"/>
    <lineage>
        <taxon>Bacteria</taxon>
        <taxon>Bacillati</taxon>
        <taxon>Cyanobacteriota</taxon>
        <taxon>Adonisia</taxon>
        <taxon>Adonisia turfae</taxon>
    </lineage>
</organism>
<keyword evidence="6" id="KW-1185">Reference proteome</keyword>
<evidence type="ECO:0000313" key="6">
    <source>
        <dbReference type="Proteomes" id="UP000481033"/>
    </source>
</evidence>
<protein>
    <submittedName>
        <fullName evidence="5">Response regulator</fullName>
    </submittedName>
</protein>
<dbReference type="EMBL" id="QXHD01000003">
    <property type="protein sequence ID" value="NEZ54350.1"/>
    <property type="molecule type" value="Genomic_DNA"/>
</dbReference>
<keyword evidence="1 2" id="KW-0597">Phosphoprotein</keyword>
<dbReference type="PROSITE" id="PS50110">
    <property type="entry name" value="RESPONSE_REGULATORY"/>
    <property type="match status" value="1"/>
</dbReference>
<dbReference type="Proteomes" id="UP000481033">
    <property type="component" value="Unassembled WGS sequence"/>
</dbReference>
<feature type="modified residue" description="4-aspartylphosphate" evidence="2">
    <location>
        <position position="58"/>
    </location>
</feature>
<evidence type="ECO:0000256" key="1">
    <source>
        <dbReference type="ARBA" id="ARBA00022553"/>
    </source>
</evidence>
<dbReference type="PANTHER" id="PTHR44591:SF3">
    <property type="entry name" value="RESPONSE REGULATORY DOMAIN-CONTAINING PROTEIN"/>
    <property type="match status" value="1"/>
</dbReference>
<evidence type="ECO:0000259" key="4">
    <source>
        <dbReference type="PROSITE" id="PS50110"/>
    </source>
</evidence>
<reference evidence="5 6" key="1">
    <citation type="journal article" date="2020" name="Microb. Ecol.">
        <title>Ecogenomics of the Marine Benthic Filamentous Cyanobacterium Adonisia.</title>
        <authorList>
            <person name="Walter J.M."/>
            <person name="Coutinho F.H."/>
            <person name="Leomil L."/>
            <person name="Hargreaves P.I."/>
            <person name="Campeao M.E."/>
            <person name="Vieira V.V."/>
            <person name="Silva B.S."/>
            <person name="Fistarol G.O."/>
            <person name="Salomon P.S."/>
            <person name="Sawabe T."/>
            <person name="Mino S."/>
            <person name="Hosokawa M."/>
            <person name="Miyashita H."/>
            <person name="Maruyama F."/>
            <person name="van Verk M.C."/>
            <person name="Dutilh B.E."/>
            <person name="Thompson C.C."/>
            <person name="Thompson F.L."/>
        </authorList>
    </citation>
    <scope>NUCLEOTIDE SEQUENCE [LARGE SCALE GENOMIC DNA]</scope>
    <source>
        <strain evidence="5 6">CCMR0081</strain>
    </source>
</reference>
<dbReference type="SUPFAM" id="SSF52172">
    <property type="entry name" value="CheY-like"/>
    <property type="match status" value="1"/>
</dbReference>
<gene>
    <name evidence="5" type="ORF">DXZ20_01275</name>
</gene>
<evidence type="ECO:0000313" key="5">
    <source>
        <dbReference type="EMBL" id="NEZ54350.1"/>
    </source>
</evidence>
<dbReference type="PANTHER" id="PTHR44591">
    <property type="entry name" value="STRESS RESPONSE REGULATOR PROTEIN 1"/>
    <property type="match status" value="1"/>
</dbReference>
<dbReference type="RefSeq" id="WP_163695901.1">
    <property type="nucleotide sequence ID" value="NZ_QXHD01000003.1"/>
</dbReference>
<dbReference type="SMART" id="SM00448">
    <property type="entry name" value="REC"/>
    <property type="match status" value="1"/>
</dbReference>
<sequence>MNFPEEQRRILLIEDDYGNRVLFADFLEQCGYRVLPLVDGNNCIEIMQEFLPHLVLLDIKLPHIDGVTLIQAIRNHAQFHAIPILVVSGYAFQADRRRALAAGATDYMVKPILPVTLNSKILSLLKLPPKPISYERLSQENASQENVSQERAPEERTPEENVSQERASQERASQERASQERASQERASQERGRHERKGQDSEPGSSSGFWR</sequence>
<dbReference type="InterPro" id="IPR011006">
    <property type="entry name" value="CheY-like_superfamily"/>
</dbReference>
<dbReference type="InterPro" id="IPR001789">
    <property type="entry name" value="Sig_transdc_resp-reg_receiver"/>
</dbReference>
<dbReference type="Pfam" id="PF00072">
    <property type="entry name" value="Response_reg"/>
    <property type="match status" value="1"/>
</dbReference>
<dbReference type="GO" id="GO:0000160">
    <property type="term" value="P:phosphorelay signal transduction system"/>
    <property type="evidence" value="ECO:0007669"/>
    <property type="project" value="InterPro"/>
</dbReference>
<feature type="compositionally biased region" description="Polar residues" evidence="3">
    <location>
        <begin position="202"/>
        <end position="211"/>
    </location>
</feature>
<dbReference type="AlphaFoldDB" id="A0A6M0REM0"/>
<proteinExistence type="predicted"/>
<feature type="region of interest" description="Disordered" evidence="3">
    <location>
        <begin position="136"/>
        <end position="211"/>
    </location>
</feature>
<feature type="compositionally biased region" description="Basic and acidic residues" evidence="3">
    <location>
        <begin position="167"/>
        <end position="200"/>
    </location>
</feature>